<gene>
    <name evidence="2" type="ORF">SCARUB_05218</name>
</gene>
<feature type="non-terminal residue" evidence="2">
    <location>
        <position position="1"/>
    </location>
</feature>
<evidence type="ECO:0000256" key="1">
    <source>
        <dbReference type="SAM" id="MobiDB-lite"/>
    </source>
</evidence>
<feature type="region of interest" description="Disordered" evidence="1">
    <location>
        <begin position="1"/>
        <end position="27"/>
    </location>
</feature>
<dbReference type="EMBL" id="MAYW01000413">
    <property type="protein sequence ID" value="ODS29683.1"/>
    <property type="molecule type" value="Genomic_DNA"/>
</dbReference>
<proteinExistence type="predicted"/>
<reference evidence="2 3" key="1">
    <citation type="submission" date="2016-07" db="EMBL/GenBank/DDBJ databases">
        <title>Draft genome of Scalindua rubra, obtained from a brine-seawater interface in the Red Sea, sheds light on salt adaptation in anammox bacteria.</title>
        <authorList>
            <person name="Speth D.R."/>
            <person name="Lagkouvardos I."/>
            <person name="Wang Y."/>
            <person name="Qian P.-Y."/>
            <person name="Dutilh B.E."/>
            <person name="Jetten M.S."/>
        </authorList>
    </citation>
    <scope>NUCLEOTIDE SEQUENCE [LARGE SCALE GENOMIC DNA]</scope>
    <source>
        <strain evidence="2">BSI-1</strain>
    </source>
</reference>
<sequence>FPEYAPQDYYPPPKDIDLDYPTVEGQA</sequence>
<protein>
    <submittedName>
        <fullName evidence="2">Uncharacterized protein</fullName>
    </submittedName>
</protein>
<accession>A0A1E3X1W0</accession>
<evidence type="ECO:0000313" key="3">
    <source>
        <dbReference type="Proteomes" id="UP000094056"/>
    </source>
</evidence>
<name>A0A1E3X1W0_9BACT</name>
<organism evidence="2 3">
    <name type="scientific">Candidatus Scalindua rubra</name>
    <dbReference type="NCBI Taxonomy" id="1872076"/>
    <lineage>
        <taxon>Bacteria</taxon>
        <taxon>Pseudomonadati</taxon>
        <taxon>Planctomycetota</taxon>
        <taxon>Candidatus Brocadiia</taxon>
        <taxon>Candidatus Brocadiales</taxon>
        <taxon>Candidatus Scalinduaceae</taxon>
        <taxon>Candidatus Scalindua</taxon>
    </lineage>
</organism>
<dbReference type="Proteomes" id="UP000094056">
    <property type="component" value="Unassembled WGS sequence"/>
</dbReference>
<evidence type="ECO:0000313" key="2">
    <source>
        <dbReference type="EMBL" id="ODS29683.1"/>
    </source>
</evidence>
<comment type="caution">
    <text evidence="2">The sequence shown here is derived from an EMBL/GenBank/DDBJ whole genome shotgun (WGS) entry which is preliminary data.</text>
</comment>
<dbReference type="AlphaFoldDB" id="A0A1E3X1W0"/>